<dbReference type="RefSeq" id="WP_184916245.1">
    <property type="nucleotide sequence ID" value="NZ_JACHJR010000001.1"/>
</dbReference>
<feature type="region of interest" description="Disordered" evidence="1">
    <location>
        <begin position="35"/>
        <end position="55"/>
    </location>
</feature>
<protein>
    <submittedName>
        <fullName evidence="2">Uncharacterized protein</fullName>
    </submittedName>
</protein>
<organism evidence="2 3">
    <name type="scientific">Kitasatospora gansuensis</name>
    <dbReference type="NCBI Taxonomy" id="258050"/>
    <lineage>
        <taxon>Bacteria</taxon>
        <taxon>Bacillati</taxon>
        <taxon>Actinomycetota</taxon>
        <taxon>Actinomycetes</taxon>
        <taxon>Kitasatosporales</taxon>
        <taxon>Streptomycetaceae</taxon>
        <taxon>Kitasatospora</taxon>
    </lineage>
</organism>
<proteinExistence type="predicted"/>
<dbReference type="Proteomes" id="UP000573327">
    <property type="component" value="Unassembled WGS sequence"/>
</dbReference>
<accession>A0A7W7SE79</accession>
<evidence type="ECO:0000313" key="2">
    <source>
        <dbReference type="EMBL" id="MBB4947771.1"/>
    </source>
</evidence>
<dbReference type="EMBL" id="JACHJR010000001">
    <property type="protein sequence ID" value="MBB4947771.1"/>
    <property type="molecule type" value="Genomic_DNA"/>
</dbReference>
<evidence type="ECO:0000256" key="1">
    <source>
        <dbReference type="SAM" id="MobiDB-lite"/>
    </source>
</evidence>
<gene>
    <name evidence="2" type="ORF">F4556_003306</name>
</gene>
<evidence type="ECO:0000313" key="3">
    <source>
        <dbReference type="Proteomes" id="UP000573327"/>
    </source>
</evidence>
<dbReference type="AlphaFoldDB" id="A0A7W7SE79"/>
<keyword evidence="3" id="KW-1185">Reference proteome</keyword>
<reference evidence="2 3" key="1">
    <citation type="submission" date="2020-08" db="EMBL/GenBank/DDBJ databases">
        <title>Sequencing the genomes of 1000 actinobacteria strains.</title>
        <authorList>
            <person name="Klenk H.-P."/>
        </authorList>
    </citation>
    <scope>NUCLEOTIDE SEQUENCE [LARGE SCALE GENOMIC DNA]</scope>
    <source>
        <strain evidence="2 3">DSM 44786</strain>
    </source>
</reference>
<comment type="caution">
    <text evidence="2">The sequence shown here is derived from an EMBL/GenBank/DDBJ whole genome shotgun (WGS) entry which is preliminary data.</text>
</comment>
<sequence length="127" mass="14162">MTKPTTKTPTCGARRPGWENGFPVGRHRIPCVLDPEHQDDHANGLGDQWPQNDSTERRCSGPWDCQLCDREFGPRQAEPIKQRCCRCNRPTATPVLVGAIKRQSGPAWSVYACPEDAPAVRKLLGQQ</sequence>
<name>A0A7W7SE79_9ACTN</name>